<gene>
    <name evidence="3" type="ORF">BWQ96_04147</name>
</gene>
<accession>A0A2V3IVK1</accession>
<reference evidence="3 4" key="1">
    <citation type="journal article" date="2018" name="Mol. Biol. Evol.">
        <title>Analysis of the draft genome of the red seaweed Gracilariopsis chorda provides insights into genome size evolution in Rhodophyta.</title>
        <authorList>
            <person name="Lee J."/>
            <person name="Yang E.C."/>
            <person name="Graf L."/>
            <person name="Yang J.H."/>
            <person name="Qiu H."/>
            <person name="Zel Zion U."/>
            <person name="Chan C.X."/>
            <person name="Stephens T.G."/>
            <person name="Weber A.P.M."/>
            <person name="Boo G.H."/>
            <person name="Boo S.M."/>
            <person name="Kim K.M."/>
            <person name="Shin Y."/>
            <person name="Jung M."/>
            <person name="Lee S.J."/>
            <person name="Yim H.S."/>
            <person name="Lee J.H."/>
            <person name="Bhattacharya D."/>
            <person name="Yoon H.S."/>
        </authorList>
    </citation>
    <scope>NUCLEOTIDE SEQUENCE [LARGE SCALE GENOMIC DNA]</scope>
    <source>
        <strain evidence="3 4">SKKU-2015</strain>
        <tissue evidence="3">Whole body</tissue>
    </source>
</reference>
<protein>
    <recommendedName>
        <fullName evidence="5">Transmembrane protein</fullName>
    </recommendedName>
</protein>
<feature type="transmembrane region" description="Helical" evidence="2">
    <location>
        <begin position="102"/>
        <end position="128"/>
    </location>
</feature>
<dbReference type="EMBL" id="NBIV01000044">
    <property type="protein sequence ID" value="PXF46141.1"/>
    <property type="molecule type" value="Genomic_DNA"/>
</dbReference>
<keyword evidence="2" id="KW-1133">Transmembrane helix</keyword>
<feature type="region of interest" description="Disordered" evidence="1">
    <location>
        <begin position="14"/>
        <end position="36"/>
    </location>
</feature>
<proteinExistence type="predicted"/>
<dbReference type="Proteomes" id="UP000247409">
    <property type="component" value="Unassembled WGS sequence"/>
</dbReference>
<evidence type="ECO:0008006" key="5">
    <source>
        <dbReference type="Google" id="ProtNLM"/>
    </source>
</evidence>
<name>A0A2V3IVK1_9FLOR</name>
<keyword evidence="4" id="KW-1185">Reference proteome</keyword>
<feature type="transmembrane region" description="Helical" evidence="2">
    <location>
        <begin position="173"/>
        <end position="198"/>
    </location>
</feature>
<feature type="compositionally biased region" description="Polar residues" evidence="1">
    <location>
        <begin position="16"/>
        <end position="32"/>
    </location>
</feature>
<evidence type="ECO:0000256" key="2">
    <source>
        <dbReference type="SAM" id="Phobius"/>
    </source>
</evidence>
<sequence length="222" mass="24653">MTLTSNSVLRKRRNSVAHNLSSGKETTEQSPGYVQENPPVISEAVDEMLTKWTSVLGSTSETVLPLHIVREAKLTANFTGGLLVRDDLCQSHNTKMEARRTLLFLSGMVCLVIPTLLLFDLLVTILSFKDLTETLEYASQESTVVGSLARSCVFIMRVAETLQEVNRSSGGGLAWSCLCILVVFLFMIRFATVPRAVLSQETRKITERVHKLVQNALKDVHE</sequence>
<dbReference type="AlphaFoldDB" id="A0A2V3IVK1"/>
<comment type="caution">
    <text evidence="3">The sequence shown here is derived from an EMBL/GenBank/DDBJ whole genome shotgun (WGS) entry which is preliminary data.</text>
</comment>
<keyword evidence="2" id="KW-0812">Transmembrane</keyword>
<evidence type="ECO:0000256" key="1">
    <source>
        <dbReference type="SAM" id="MobiDB-lite"/>
    </source>
</evidence>
<organism evidence="3 4">
    <name type="scientific">Gracilariopsis chorda</name>
    <dbReference type="NCBI Taxonomy" id="448386"/>
    <lineage>
        <taxon>Eukaryota</taxon>
        <taxon>Rhodophyta</taxon>
        <taxon>Florideophyceae</taxon>
        <taxon>Rhodymeniophycidae</taxon>
        <taxon>Gracilariales</taxon>
        <taxon>Gracilariaceae</taxon>
        <taxon>Gracilariopsis</taxon>
    </lineage>
</organism>
<evidence type="ECO:0000313" key="4">
    <source>
        <dbReference type="Proteomes" id="UP000247409"/>
    </source>
</evidence>
<evidence type="ECO:0000313" key="3">
    <source>
        <dbReference type="EMBL" id="PXF46141.1"/>
    </source>
</evidence>
<keyword evidence="2" id="KW-0472">Membrane</keyword>